<keyword evidence="2" id="KW-1185">Reference proteome</keyword>
<evidence type="ECO:0000313" key="2">
    <source>
        <dbReference type="Proteomes" id="UP001732700"/>
    </source>
</evidence>
<evidence type="ECO:0000313" key="1">
    <source>
        <dbReference type="EnsemblPlants" id="AVESA.00010b.r2.4CG1327810.1.CDS"/>
    </source>
</evidence>
<reference evidence="1" key="1">
    <citation type="submission" date="2021-05" db="EMBL/GenBank/DDBJ databases">
        <authorList>
            <person name="Scholz U."/>
            <person name="Mascher M."/>
            <person name="Fiebig A."/>
        </authorList>
    </citation>
    <scope>NUCLEOTIDE SEQUENCE [LARGE SCALE GENOMIC DNA]</scope>
</reference>
<dbReference type="Proteomes" id="UP001732700">
    <property type="component" value="Chromosome 4C"/>
</dbReference>
<proteinExistence type="predicted"/>
<protein>
    <submittedName>
        <fullName evidence="1">Uncharacterized protein</fullName>
    </submittedName>
</protein>
<accession>A0ACD5X4N7</accession>
<reference evidence="1" key="2">
    <citation type="submission" date="2025-09" db="UniProtKB">
        <authorList>
            <consortium name="EnsemblPlants"/>
        </authorList>
    </citation>
    <scope>IDENTIFICATION</scope>
</reference>
<name>A0ACD5X4N7_AVESA</name>
<dbReference type="EnsemblPlants" id="AVESA.00010b.r2.4CG1327810.1">
    <property type="protein sequence ID" value="AVESA.00010b.r2.4CG1327810.1.CDS"/>
    <property type="gene ID" value="AVESA.00010b.r2.4CG1327810"/>
</dbReference>
<organism evidence="1 2">
    <name type="scientific">Avena sativa</name>
    <name type="common">Oat</name>
    <dbReference type="NCBI Taxonomy" id="4498"/>
    <lineage>
        <taxon>Eukaryota</taxon>
        <taxon>Viridiplantae</taxon>
        <taxon>Streptophyta</taxon>
        <taxon>Embryophyta</taxon>
        <taxon>Tracheophyta</taxon>
        <taxon>Spermatophyta</taxon>
        <taxon>Magnoliopsida</taxon>
        <taxon>Liliopsida</taxon>
        <taxon>Poales</taxon>
        <taxon>Poaceae</taxon>
        <taxon>BOP clade</taxon>
        <taxon>Pooideae</taxon>
        <taxon>Poodae</taxon>
        <taxon>Poeae</taxon>
        <taxon>Poeae Chloroplast Group 1 (Aveneae type)</taxon>
        <taxon>Aveninae</taxon>
        <taxon>Avena</taxon>
    </lineage>
</organism>
<sequence>MSRCFPFPPPGYVRNPAAVPVPLPVVETTDKLQKEREKAERKKEKRNEKKALRQGDAEVSKHTKRSHKKRKHEEVSIAGQESRNASKESVEHLEKSGLSEEHGPPCFIQTVHGSPESSQDSSKRRKVVLPSPSQNNKNGNILRIKIKRDQDSPSVMLDSSRVLQQPPVQQTAPGSSLLSKQNTIQPREVIVKSAAAQQQSMKSDSQAVLKQMDVQPAAKIFPRVNLSTTSNVVQKVEPPTSAKIFPRVNLSTTSNGVQKVEPSTSAKIMQKMDPRLGASSAKVMRSADPLPAKLTQRVVPPPAKVSQRVDLPPHSKVLQRVDPLLSSKVLQRDATPSSVKVLHREIGPTALHQPERQQPPVLQKSKSPVETPVVKQQQASSVHKEEPCSSGRNTGKGTVPEVKESKSDRKKSRKAEKKERKFGDLFVTWNPPSFEMEDTSGVGDQDWLLGGTRKPDACVKSCTASDGSLPVQSMEQQFSWQPRAIHLPDLNIYQLPYVVPF</sequence>